<evidence type="ECO:0000313" key="3">
    <source>
        <dbReference type="Proteomes" id="UP001303046"/>
    </source>
</evidence>
<evidence type="ECO:0000259" key="1">
    <source>
        <dbReference type="Pfam" id="PF13383"/>
    </source>
</evidence>
<feature type="domain" description="Methyltransferase" evidence="1">
    <location>
        <begin position="87"/>
        <end position="297"/>
    </location>
</feature>
<dbReference type="InterPro" id="IPR026913">
    <property type="entry name" value="METTL24"/>
</dbReference>
<gene>
    <name evidence="2" type="primary">Necator_chrX.g26175</name>
    <name evidence="2" type="ORF">RB195_026009</name>
</gene>
<keyword evidence="3" id="KW-1185">Reference proteome</keyword>
<dbReference type="PANTHER" id="PTHR32026">
    <property type="entry name" value="METHYLTRANSFERASE-LIKE PROTEIN 24"/>
    <property type="match status" value="1"/>
</dbReference>
<dbReference type="Pfam" id="PF13383">
    <property type="entry name" value="Methyltransf_22"/>
    <property type="match status" value="1"/>
</dbReference>
<dbReference type="EMBL" id="JAVFWL010000006">
    <property type="protein sequence ID" value="KAK6766445.1"/>
    <property type="molecule type" value="Genomic_DNA"/>
</dbReference>
<accession>A0ABR1EUW1</accession>
<reference evidence="2 3" key="1">
    <citation type="submission" date="2023-08" db="EMBL/GenBank/DDBJ databases">
        <title>A Necator americanus chromosomal reference genome.</title>
        <authorList>
            <person name="Ilik V."/>
            <person name="Petrzelkova K.J."/>
            <person name="Pardy F."/>
            <person name="Fuh T."/>
            <person name="Niatou-Singa F.S."/>
            <person name="Gouil Q."/>
            <person name="Baker L."/>
            <person name="Ritchie M.E."/>
            <person name="Jex A.R."/>
            <person name="Gazzola D."/>
            <person name="Li H."/>
            <person name="Toshio Fujiwara R."/>
            <person name="Zhan B."/>
            <person name="Aroian R.V."/>
            <person name="Pafco B."/>
            <person name="Schwarz E.M."/>
        </authorList>
    </citation>
    <scope>NUCLEOTIDE SEQUENCE [LARGE SCALE GENOMIC DNA]</scope>
    <source>
        <strain evidence="2 3">Aroian</strain>
        <tissue evidence="2">Whole animal</tissue>
    </source>
</reference>
<dbReference type="Proteomes" id="UP001303046">
    <property type="component" value="Unassembled WGS sequence"/>
</dbReference>
<dbReference type="InterPro" id="IPR029063">
    <property type="entry name" value="SAM-dependent_MTases_sf"/>
</dbReference>
<sequence length="316" mass="35975">MLTTRMMPKFGPSLMTGLSVFALTTFMFVSLRPKITILPTAPPPKSAQALPPAPKIKFVEKRLALKPNLTSPPAISKPSQRMIEFYKIQAFQRREYLKVVQQSLSKNYMFVYNNMGPEVHCPELVRVGTTNDGGKWICSPFRIPDGCAIISLGLFNEVTFEQELQYIINKRCKIFAYDSQQQAPHTLKLLESIRTKAMKATISAETDVSKQRYAIEDLMVMEGVRSIEILKIDIEGSEFNVIPPLLKKHKPAQIMIEIHGTPAEMVTLLTKISRQGYWLYSYEINGAWHNLCEFSFIHESAFERYGATPLAKFLDF</sequence>
<proteinExistence type="predicted"/>
<dbReference type="PANTHER" id="PTHR32026:SF27">
    <property type="entry name" value="METHYLTRANSFERASE FKBM DOMAIN-CONTAINING PROTEIN-RELATED"/>
    <property type="match status" value="1"/>
</dbReference>
<dbReference type="InterPro" id="IPR025714">
    <property type="entry name" value="Methyltranfer_dom"/>
</dbReference>
<comment type="caution">
    <text evidence="2">The sequence shown here is derived from an EMBL/GenBank/DDBJ whole genome shotgun (WGS) entry which is preliminary data.</text>
</comment>
<name>A0ABR1EUW1_NECAM</name>
<dbReference type="Gene3D" id="3.40.50.150">
    <property type="entry name" value="Vaccinia Virus protein VP39"/>
    <property type="match status" value="1"/>
</dbReference>
<dbReference type="SUPFAM" id="SSF53335">
    <property type="entry name" value="S-adenosyl-L-methionine-dependent methyltransferases"/>
    <property type="match status" value="1"/>
</dbReference>
<organism evidence="2 3">
    <name type="scientific">Necator americanus</name>
    <name type="common">Human hookworm</name>
    <dbReference type="NCBI Taxonomy" id="51031"/>
    <lineage>
        <taxon>Eukaryota</taxon>
        <taxon>Metazoa</taxon>
        <taxon>Ecdysozoa</taxon>
        <taxon>Nematoda</taxon>
        <taxon>Chromadorea</taxon>
        <taxon>Rhabditida</taxon>
        <taxon>Rhabditina</taxon>
        <taxon>Rhabditomorpha</taxon>
        <taxon>Strongyloidea</taxon>
        <taxon>Ancylostomatidae</taxon>
        <taxon>Bunostominae</taxon>
        <taxon>Necator</taxon>
    </lineage>
</organism>
<protein>
    <recommendedName>
        <fullName evidence="1">Methyltransferase domain-containing protein</fullName>
    </recommendedName>
</protein>
<evidence type="ECO:0000313" key="2">
    <source>
        <dbReference type="EMBL" id="KAK6766445.1"/>
    </source>
</evidence>